<keyword evidence="6" id="KW-1003">Cell membrane</keyword>
<name>A0A9W9KKT7_9EURO</name>
<keyword evidence="13" id="KW-0445">Lipid transport</keyword>
<keyword evidence="23" id="KW-1185">Reference proteome</keyword>
<gene>
    <name evidence="22" type="ORF">N7532_002640</name>
</gene>
<comment type="function">
    <text evidence="17">Acyl-CoA synthetase required for both the import of long chain fatty acids (LCFAs) (C14-C18) and the activation very long chain fatty acids (VLCFAs) (C20-C26) by esterification of the fatty acids into metabolically active CoA-thioesters for subsequent degradation or incorporation into phospholipids. The transport and fatty acyl-CoA synthetase activities are genetically separable and are thus independent activities. Esterifies VLCFAs in the peroxisome matrix. The VLCFAs are actively transported into peroxisomes by a PXA1-PXA2 heterodimeric transporter in the peroxisomal membrane.</text>
</comment>
<evidence type="ECO:0000256" key="19">
    <source>
        <dbReference type="ARBA" id="ARBA00078285"/>
    </source>
</evidence>
<dbReference type="OrthoDB" id="196650at2759"/>
<evidence type="ECO:0000256" key="4">
    <source>
        <dbReference type="ARBA" id="ARBA00006432"/>
    </source>
</evidence>
<keyword evidence="8" id="KW-0551">Lipid droplet</keyword>
<dbReference type="InterPro" id="IPR042099">
    <property type="entry name" value="ANL_N_sf"/>
</dbReference>
<keyword evidence="5" id="KW-0813">Transport</keyword>
<evidence type="ECO:0000256" key="5">
    <source>
        <dbReference type="ARBA" id="ARBA00022448"/>
    </source>
</evidence>
<feature type="domain" description="AMP-binding enzyme C-terminal" evidence="21">
    <location>
        <begin position="498"/>
        <end position="569"/>
    </location>
</feature>
<evidence type="ECO:0000256" key="17">
    <source>
        <dbReference type="ARBA" id="ARBA00060276"/>
    </source>
</evidence>
<evidence type="ECO:0000256" key="3">
    <source>
        <dbReference type="ARBA" id="ARBA00004651"/>
    </source>
</evidence>
<dbReference type="Proteomes" id="UP001149074">
    <property type="component" value="Unassembled WGS sequence"/>
</dbReference>
<dbReference type="Pfam" id="PF13193">
    <property type="entry name" value="AMP-binding_C"/>
    <property type="match status" value="1"/>
</dbReference>
<dbReference type="GO" id="GO:0005324">
    <property type="term" value="F:long-chain fatty acid transmembrane transporter activity"/>
    <property type="evidence" value="ECO:0007669"/>
    <property type="project" value="TreeGrafter"/>
</dbReference>
<evidence type="ECO:0000256" key="11">
    <source>
        <dbReference type="ARBA" id="ARBA00022840"/>
    </source>
</evidence>
<feature type="domain" description="AMP-dependent synthetase/ligase" evidence="20">
    <location>
        <begin position="60"/>
        <end position="441"/>
    </location>
</feature>
<dbReference type="GO" id="GO:0005524">
    <property type="term" value="F:ATP binding"/>
    <property type="evidence" value="ECO:0007669"/>
    <property type="project" value="UniProtKB-KW"/>
</dbReference>
<evidence type="ECO:0000256" key="1">
    <source>
        <dbReference type="ARBA" id="ARBA00004502"/>
    </source>
</evidence>
<evidence type="ECO:0000256" key="15">
    <source>
        <dbReference type="ARBA" id="ARBA00023140"/>
    </source>
</evidence>
<dbReference type="FunFam" id="3.30.300.30:FF:000002">
    <property type="entry name" value="Long-chain fatty acid transport protein 1"/>
    <property type="match status" value="1"/>
</dbReference>
<evidence type="ECO:0000256" key="8">
    <source>
        <dbReference type="ARBA" id="ARBA00022677"/>
    </source>
</evidence>
<dbReference type="FunFam" id="3.40.50.12780:FF:000019">
    <property type="entry name" value="Long-chain fatty acid transporter"/>
    <property type="match status" value="1"/>
</dbReference>
<dbReference type="GO" id="GO:0005811">
    <property type="term" value="C:lipid droplet"/>
    <property type="evidence" value="ECO:0007669"/>
    <property type="project" value="UniProtKB-SubCell"/>
</dbReference>
<reference evidence="22" key="2">
    <citation type="journal article" date="2023" name="IMA Fungus">
        <title>Comparative genomic study of the Penicillium genus elucidates a diverse pangenome and 15 lateral gene transfer events.</title>
        <authorList>
            <person name="Petersen C."/>
            <person name="Sorensen T."/>
            <person name="Nielsen M.R."/>
            <person name="Sondergaard T.E."/>
            <person name="Sorensen J.L."/>
            <person name="Fitzpatrick D.A."/>
            <person name="Frisvad J.C."/>
            <person name="Nielsen K.L."/>
        </authorList>
    </citation>
    <scope>NUCLEOTIDE SEQUENCE</scope>
    <source>
        <strain evidence="22">IBT 30761</strain>
    </source>
</reference>
<evidence type="ECO:0000256" key="16">
    <source>
        <dbReference type="ARBA" id="ARBA00051585"/>
    </source>
</evidence>
<keyword evidence="10" id="KW-0547">Nucleotide-binding</keyword>
<comment type="subcellular location">
    <subcellularLocation>
        <location evidence="3">Cell membrane</location>
        <topology evidence="3">Multi-pass membrane protein</topology>
    </subcellularLocation>
    <subcellularLocation>
        <location evidence="1">Lipid droplet</location>
    </subcellularLocation>
    <subcellularLocation>
        <location evidence="2">Peroxisome membrane</location>
        <topology evidence="2">Multi-pass membrane protein</topology>
    </subcellularLocation>
</comment>
<dbReference type="InterPro" id="IPR020845">
    <property type="entry name" value="AMP-binding_CS"/>
</dbReference>
<organism evidence="22 23">
    <name type="scientific">Penicillium argentinense</name>
    <dbReference type="NCBI Taxonomy" id="1131581"/>
    <lineage>
        <taxon>Eukaryota</taxon>
        <taxon>Fungi</taxon>
        <taxon>Dikarya</taxon>
        <taxon>Ascomycota</taxon>
        <taxon>Pezizomycotina</taxon>
        <taxon>Eurotiomycetes</taxon>
        <taxon>Eurotiomycetidae</taxon>
        <taxon>Eurotiales</taxon>
        <taxon>Aspergillaceae</taxon>
        <taxon>Penicillium</taxon>
    </lineage>
</organism>
<dbReference type="PANTHER" id="PTHR43107:SF6">
    <property type="entry name" value="ACYL-COA SYNTHETASE FAMILY PROTEIN (CEFD1), PUTATIVE (AFU_ORTHOLOGUE AFUA_6G03630)-RELATED"/>
    <property type="match status" value="1"/>
</dbReference>
<comment type="catalytic activity">
    <reaction evidence="16">
        <text>a very long-chain fatty acid + ATP + CoA = a very long-chain fatty acyl-CoA + AMP + diphosphate</text>
        <dbReference type="Rhea" id="RHEA:54536"/>
        <dbReference type="ChEBI" id="CHEBI:30616"/>
        <dbReference type="ChEBI" id="CHEBI:33019"/>
        <dbReference type="ChEBI" id="CHEBI:57287"/>
        <dbReference type="ChEBI" id="CHEBI:58950"/>
        <dbReference type="ChEBI" id="CHEBI:138261"/>
        <dbReference type="ChEBI" id="CHEBI:456215"/>
    </reaction>
</comment>
<evidence type="ECO:0000256" key="2">
    <source>
        <dbReference type="ARBA" id="ARBA00004585"/>
    </source>
</evidence>
<evidence type="ECO:0000256" key="9">
    <source>
        <dbReference type="ARBA" id="ARBA00022692"/>
    </source>
</evidence>
<keyword evidence="7" id="KW-0436">Ligase</keyword>
<dbReference type="GO" id="GO:0004467">
    <property type="term" value="F:long-chain fatty acid-CoA ligase activity"/>
    <property type="evidence" value="ECO:0007669"/>
    <property type="project" value="TreeGrafter"/>
</dbReference>
<evidence type="ECO:0000259" key="20">
    <source>
        <dbReference type="Pfam" id="PF00501"/>
    </source>
</evidence>
<evidence type="ECO:0000256" key="7">
    <source>
        <dbReference type="ARBA" id="ARBA00022598"/>
    </source>
</evidence>
<evidence type="ECO:0000256" key="12">
    <source>
        <dbReference type="ARBA" id="ARBA00022989"/>
    </source>
</evidence>
<accession>A0A9W9KKT7</accession>
<keyword evidence="11" id="KW-0067">ATP-binding</keyword>
<proteinExistence type="inferred from homology"/>
<keyword evidence="12" id="KW-1133">Transmembrane helix</keyword>
<dbReference type="GO" id="GO:0005778">
    <property type="term" value="C:peroxisomal membrane"/>
    <property type="evidence" value="ECO:0007669"/>
    <property type="project" value="UniProtKB-SubCell"/>
</dbReference>
<keyword evidence="15" id="KW-0576">Peroxisome</keyword>
<evidence type="ECO:0000256" key="13">
    <source>
        <dbReference type="ARBA" id="ARBA00023055"/>
    </source>
</evidence>
<dbReference type="PANTHER" id="PTHR43107">
    <property type="entry name" value="LONG-CHAIN FATTY ACID TRANSPORT PROTEIN"/>
    <property type="match status" value="1"/>
</dbReference>
<evidence type="ECO:0000313" key="23">
    <source>
        <dbReference type="Proteomes" id="UP001149074"/>
    </source>
</evidence>
<keyword evidence="9" id="KW-0812">Transmembrane</keyword>
<dbReference type="PROSITE" id="PS00455">
    <property type="entry name" value="AMP_BINDING"/>
    <property type="match status" value="1"/>
</dbReference>
<evidence type="ECO:0000259" key="21">
    <source>
        <dbReference type="Pfam" id="PF13193"/>
    </source>
</evidence>
<dbReference type="GO" id="GO:0009898">
    <property type="term" value="C:cytoplasmic side of plasma membrane"/>
    <property type="evidence" value="ECO:0007669"/>
    <property type="project" value="TreeGrafter"/>
</dbReference>
<dbReference type="GeneID" id="81354113"/>
<comment type="similarity">
    <text evidence="4">Belongs to the ATP-dependent AMP-binding enzyme family.</text>
</comment>
<evidence type="ECO:0000256" key="6">
    <source>
        <dbReference type="ARBA" id="ARBA00022475"/>
    </source>
</evidence>
<evidence type="ECO:0000256" key="18">
    <source>
        <dbReference type="ARBA" id="ARBA00068795"/>
    </source>
</evidence>
<evidence type="ECO:0000313" key="22">
    <source>
        <dbReference type="EMBL" id="KAJ5109995.1"/>
    </source>
</evidence>
<dbReference type="GO" id="GO:0044539">
    <property type="term" value="P:long-chain fatty acid import into cell"/>
    <property type="evidence" value="ECO:0007669"/>
    <property type="project" value="TreeGrafter"/>
</dbReference>
<evidence type="ECO:0000256" key="10">
    <source>
        <dbReference type="ARBA" id="ARBA00022741"/>
    </source>
</evidence>
<dbReference type="Gene3D" id="3.40.50.12780">
    <property type="entry name" value="N-terminal domain of ligase-like"/>
    <property type="match status" value="1"/>
</dbReference>
<evidence type="ECO:0000256" key="14">
    <source>
        <dbReference type="ARBA" id="ARBA00023136"/>
    </source>
</evidence>
<dbReference type="Pfam" id="PF00501">
    <property type="entry name" value="AMP-binding"/>
    <property type="match status" value="1"/>
</dbReference>
<dbReference type="InterPro" id="IPR025110">
    <property type="entry name" value="AMP-bd_C"/>
</dbReference>
<dbReference type="EMBL" id="JAPQKI010000003">
    <property type="protein sequence ID" value="KAJ5109995.1"/>
    <property type="molecule type" value="Genomic_DNA"/>
</dbReference>
<dbReference type="InterPro" id="IPR000873">
    <property type="entry name" value="AMP-dep_synth/lig_dom"/>
</dbReference>
<protein>
    <recommendedName>
        <fullName evidence="18">Very long-chain fatty acid transport protein</fullName>
    </recommendedName>
    <alternativeName>
        <fullName evidence="19">Very-long-chain acyl-CoA synthetase</fullName>
    </alternativeName>
</protein>
<reference evidence="22" key="1">
    <citation type="submission" date="2022-11" db="EMBL/GenBank/DDBJ databases">
        <authorList>
            <person name="Petersen C."/>
        </authorList>
    </citation>
    <scope>NUCLEOTIDE SEQUENCE</scope>
    <source>
        <strain evidence="22">IBT 30761</strain>
    </source>
</reference>
<dbReference type="Gene3D" id="3.30.300.30">
    <property type="match status" value="1"/>
</dbReference>
<sequence>MDLGTAAAALAGGATVAAYLNAKFHIKKDLTGVLALRKSEREYARAVDRKRGNVWFVLLETAKRYPNMTALWTREASYTYRDLQEQACQYAHYFLAQGVQKGDLVAFYLQNRAEFIIAWVALWSIGCAPAAINYNLSGDALVHCLKISGAKFTLVDEDATCRARMEEVQSTLTGELGMKLETLDSPLKTHIRSYPTSLPPKDLALKMDGEFPAILLYTSGTTGLPKGCAFTMSRLYTSLYIRRSAMGDEEGPHGDRWYSCMPLYHGTAAISLIASLTTGVSIALGPKFSVRNFWKDIRDSESTIFVYVGETARYLLAPPPSPQDKNHNVRCMYGNGLRPDVWEQFRERFGVAEIGEFFNSTEGIFALFNYNRGPFTAGSVGHHGLIMRGLLHNVFIPVAIDPETGDVLRDSKTGFAVRAPYEEGGEILVNIPGKEAFQGYWRNEGATEKKFLRDVFKKGDLYYRSGDALRRQSDGRWYFLDRLGDTFRWKSENVATAEVSEIIGKFPGVAEANVYGVKLPHHEGRAGCAALQITPEARQTFDYAALARFARSKLPRYAVPVFLRIVENSTHIHNHKQNKVPLREEGVDPDLVGTKDVNGKNDQFLWIAPGESEYSVFSRGDWERVKGGVARL</sequence>
<keyword evidence="14" id="KW-0472">Membrane</keyword>
<dbReference type="RefSeq" id="XP_056478106.1">
    <property type="nucleotide sequence ID" value="XM_056615134.1"/>
</dbReference>
<dbReference type="SUPFAM" id="SSF56801">
    <property type="entry name" value="Acetyl-CoA synthetase-like"/>
    <property type="match status" value="1"/>
</dbReference>
<dbReference type="AlphaFoldDB" id="A0A9W9KKT7"/>
<dbReference type="InterPro" id="IPR045851">
    <property type="entry name" value="AMP-bd_C_sf"/>
</dbReference>
<comment type="caution">
    <text evidence="22">The sequence shown here is derived from an EMBL/GenBank/DDBJ whole genome shotgun (WGS) entry which is preliminary data.</text>
</comment>